<gene>
    <name evidence="1" type="ORF">KJY40_21310</name>
</gene>
<dbReference type="Proteomes" id="UP001162907">
    <property type="component" value="Chromosome"/>
</dbReference>
<accession>A0ABY3PYB9</accession>
<organism evidence="1 2">
    <name type="scientific">Pseudomonas fitomaticsae</name>
    <dbReference type="NCBI Taxonomy" id="2837969"/>
    <lineage>
        <taxon>Bacteria</taxon>
        <taxon>Pseudomonadati</taxon>
        <taxon>Pseudomonadota</taxon>
        <taxon>Gammaproteobacteria</taxon>
        <taxon>Pseudomonadales</taxon>
        <taxon>Pseudomonadaceae</taxon>
        <taxon>Pseudomonas</taxon>
    </lineage>
</organism>
<dbReference type="RefSeq" id="WP_230732646.1">
    <property type="nucleotide sequence ID" value="NZ_CP075567.1"/>
</dbReference>
<protein>
    <submittedName>
        <fullName evidence="1">Uncharacterized protein</fullName>
    </submittedName>
</protein>
<name>A0ABY3PYB9_9PSED</name>
<evidence type="ECO:0000313" key="1">
    <source>
        <dbReference type="EMBL" id="UFP98563.1"/>
    </source>
</evidence>
<proteinExistence type="predicted"/>
<evidence type="ECO:0000313" key="2">
    <source>
        <dbReference type="Proteomes" id="UP001162907"/>
    </source>
</evidence>
<dbReference type="EMBL" id="CP075567">
    <property type="protein sequence ID" value="UFP98563.1"/>
    <property type="molecule type" value="Genomic_DNA"/>
</dbReference>
<sequence length="66" mass="7508">MKITIDSFDGDVLIVFSLKGKDVHWERFKGKATSPYTRTVAFDGEWDAHRTAVAIGRLDFTYEVTP</sequence>
<reference evidence="1 2" key="1">
    <citation type="journal article" date="2022" name="Int. J. Syst. Evol. Microbiol.">
        <title>Pseudomonas fitomaticsae sp. nov., isolated at Marimurtra Botanical Garden in Blanes, Catalonia, Spain.</title>
        <authorList>
            <person name="Atanasov K.E."/>
            <person name="Galbis D.M."/>
            <person name="Cornado D."/>
            <person name="Serpico A."/>
            <person name="Sanchez G."/>
            <person name="Bosch M."/>
            <person name="Ferrer A."/>
            <person name="Altabella T."/>
        </authorList>
    </citation>
    <scope>NUCLEOTIDE SEQUENCE [LARGE SCALE GENOMIC DNA]</scope>
    <source>
        <strain evidence="1 2">FIT81</strain>
    </source>
</reference>
<keyword evidence="2" id="KW-1185">Reference proteome</keyword>